<dbReference type="SUPFAM" id="SSF57184">
    <property type="entry name" value="Growth factor receptor domain"/>
    <property type="match status" value="1"/>
</dbReference>
<dbReference type="InterPro" id="IPR018097">
    <property type="entry name" value="EGF_Ca-bd_CS"/>
</dbReference>
<evidence type="ECO:0000256" key="10">
    <source>
        <dbReference type="ARBA" id="ARBA00023136"/>
    </source>
</evidence>
<dbReference type="PROSITE" id="PS01186">
    <property type="entry name" value="EGF_2"/>
    <property type="match status" value="1"/>
</dbReference>
<evidence type="ECO:0000256" key="11">
    <source>
        <dbReference type="ARBA" id="ARBA00023157"/>
    </source>
</evidence>
<evidence type="ECO:0000256" key="7">
    <source>
        <dbReference type="ARBA" id="ARBA00022737"/>
    </source>
</evidence>
<gene>
    <name evidence="19" type="primary">THBD</name>
</gene>
<dbReference type="Gene3D" id="2.10.25.10">
    <property type="entry name" value="Laminin"/>
    <property type="match status" value="5"/>
</dbReference>
<feature type="domain" description="EGF-like" evidence="18">
    <location>
        <begin position="240"/>
        <end position="279"/>
    </location>
</feature>
<dbReference type="InterPro" id="IPR000152">
    <property type="entry name" value="EGF-type_Asp/Asn_hydroxyl_site"/>
</dbReference>
<dbReference type="GO" id="GO:0016020">
    <property type="term" value="C:membrane"/>
    <property type="evidence" value="ECO:0007669"/>
    <property type="project" value="UniProtKB-SubCell"/>
</dbReference>
<keyword evidence="6" id="KW-0430">Lectin</keyword>
<keyword evidence="5 17" id="KW-0732">Signal</keyword>
<reference evidence="19" key="1">
    <citation type="submission" date="2016-05" db="EMBL/GenBank/DDBJ databases">
        <authorList>
            <person name="Lavstsen T."/>
            <person name="Jespersen J.S."/>
        </authorList>
    </citation>
    <scope>NUCLEOTIDE SEQUENCE</scope>
    <source>
        <tissue evidence="19">Brain</tissue>
    </source>
</reference>
<dbReference type="InterPro" id="IPR051505">
    <property type="entry name" value="C-type_lectin_domain"/>
</dbReference>
<evidence type="ECO:0000256" key="5">
    <source>
        <dbReference type="ARBA" id="ARBA00022729"/>
    </source>
</evidence>
<feature type="disulfide bond" evidence="14">
    <location>
        <begin position="369"/>
        <end position="379"/>
    </location>
</feature>
<organism evidence="19">
    <name type="scientific">Iconisemion striatum</name>
    <dbReference type="NCBI Taxonomy" id="60296"/>
    <lineage>
        <taxon>Eukaryota</taxon>
        <taxon>Metazoa</taxon>
        <taxon>Chordata</taxon>
        <taxon>Craniata</taxon>
        <taxon>Vertebrata</taxon>
        <taxon>Euteleostomi</taxon>
        <taxon>Actinopterygii</taxon>
        <taxon>Neopterygii</taxon>
        <taxon>Teleostei</taxon>
        <taxon>Neoteleostei</taxon>
        <taxon>Acanthomorphata</taxon>
        <taxon>Ovalentaria</taxon>
        <taxon>Atherinomorphae</taxon>
        <taxon>Cyprinodontiformes</taxon>
        <taxon>Nothobranchiidae</taxon>
        <taxon>Iconisemion</taxon>
    </lineage>
</organism>
<dbReference type="PANTHER" id="PTHR14789">
    <property type="entry name" value="CHONDROLECTIN VARIANT CHODLFDELTAE"/>
    <property type="match status" value="1"/>
</dbReference>
<keyword evidence="8" id="KW-0654">Proteoglycan</keyword>
<evidence type="ECO:0000256" key="13">
    <source>
        <dbReference type="ARBA" id="ARBA00046453"/>
    </source>
</evidence>
<keyword evidence="4 16" id="KW-0812">Transmembrane</keyword>
<evidence type="ECO:0000256" key="6">
    <source>
        <dbReference type="ARBA" id="ARBA00022734"/>
    </source>
</evidence>
<dbReference type="AlphaFoldDB" id="A0A1A7WC64"/>
<dbReference type="InterPro" id="IPR000742">
    <property type="entry name" value="EGF"/>
</dbReference>
<evidence type="ECO:0000256" key="3">
    <source>
        <dbReference type="ARBA" id="ARBA00022536"/>
    </source>
</evidence>
<reference evidence="19" key="2">
    <citation type="submission" date="2016-06" db="EMBL/GenBank/DDBJ databases">
        <title>The genome of a short-lived fish provides insights into sex chromosome evolution and the genetic control of aging.</title>
        <authorList>
            <person name="Reichwald K."/>
            <person name="Felder M."/>
            <person name="Petzold A."/>
            <person name="Koch P."/>
            <person name="Groth M."/>
            <person name="Platzer M."/>
        </authorList>
    </citation>
    <scope>NUCLEOTIDE SEQUENCE</scope>
    <source>
        <tissue evidence="19">Brain</tissue>
    </source>
</reference>
<evidence type="ECO:0000259" key="18">
    <source>
        <dbReference type="PROSITE" id="PS50026"/>
    </source>
</evidence>
<dbReference type="PANTHER" id="PTHR14789:SF9">
    <property type="entry name" value="THROMBOMODULIN"/>
    <property type="match status" value="1"/>
</dbReference>
<name>A0A1A7WC64_9TELE</name>
<evidence type="ECO:0000256" key="17">
    <source>
        <dbReference type="SAM" id="SignalP"/>
    </source>
</evidence>
<keyword evidence="7" id="KW-0677">Repeat</keyword>
<comment type="caution">
    <text evidence="14">Lacks conserved residue(s) required for the propagation of feature annotation.</text>
</comment>
<dbReference type="InterPro" id="IPR009030">
    <property type="entry name" value="Growth_fac_rcpt_cys_sf"/>
</dbReference>
<feature type="chain" id="PRO_5015054429" description="Thrombomodulin" evidence="17">
    <location>
        <begin position="20"/>
        <end position="503"/>
    </location>
</feature>
<feature type="signal peptide" evidence="17">
    <location>
        <begin position="1"/>
        <end position="19"/>
    </location>
</feature>
<evidence type="ECO:0000256" key="1">
    <source>
        <dbReference type="ARBA" id="ARBA00004479"/>
    </source>
</evidence>
<protein>
    <recommendedName>
        <fullName evidence="2">Thrombomodulin</fullName>
    </recommendedName>
</protein>
<evidence type="ECO:0000256" key="4">
    <source>
        <dbReference type="ARBA" id="ARBA00022692"/>
    </source>
</evidence>
<accession>A0A1A7WC64</accession>
<dbReference type="GO" id="GO:0030246">
    <property type="term" value="F:carbohydrate binding"/>
    <property type="evidence" value="ECO:0007669"/>
    <property type="project" value="UniProtKB-KW"/>
</dbReference>
<dbReference type="Pfam" id="PF07645">
    <property type="entry name" value="EGF_CA"/>
    <property type="match status" value="2"/>
</dbReference>
<dbReference type="Pfam" id="PF09064">
    <property type="entry name" value="EGF_Tme5"/>
    <property type="match status" value="1"/>
</dbReference>
<dbReference type="SMART" id="SM00179">
    <property type="entry name" value="EGF_CA"/>
    <property type="match status" value="3"/>
</dbReference>
<keyword evidence="9 16" id="KW-1133">Transmembrane helix</keyword>
<comment type="subunit">
    <text evidence="13">Interacts with ITGAL, ITGAM and ITGB2. Interacts with thrombin/F2; this interaction switches the specificity of thrombin from a procoagulant to an anticoagulant and antifibrinolytic protease. Interacts with ANGP1 and ANGP2; these interactions significantly inhibit the generation of activated PC and TAFIa/CPB2 by the thrombin/thrombomodulin complex. Interacts with PF4; this interaction enhances generation of activated protein C. Interacts with HMGB1; this interaction inhibits HMGB1 inflammatory activity.</text>
</comment>
<dbReference type="PROSITE" id="PS50026">
    <property type="entry name" value="EGF_3"/>
    <property type="match status" value="2"/>
</dbReference>
<dbReference type="PROSITE" id="PS01187">
    <property type="entry name" value="EGF_CA"/>
    <property type="match status" value="1"/>
</dbReference>
<dbReference type="SUPFAM" id="SSF57196">
    <property type="entry name" value="EGF/Laminin"/>
    <property type="match status" value="1"/>
</dbReference>
<dbReference type="EMBL" id="HADX01008528">
    <property type="protein sequence ID" value="SBP30760.1"/>
    <property type="molecule type" value="Transcribed_RNA"/>
</dbReference>
<dbReference type="InterPro" id="IPR015149">
    <property type="entry name" value="Tme5_EGF-like"/>
</dbReference>
<sequence>MNRALILCGFWVWLRDAAAVPLVQCTGGSAPGLCLYQNRVDFREAEQSCRVANGQLAENQTGVLVKLPDGFGGRFWLRSARGTHCTAVMSGVNVTVLSVPCRNQLDGFVCRFKPSEVCGAVQVIGHVTYTTSFVSPNFTVVDSDFFPPGTVAVEVRSGARYPDSKQLCYSRWHRVPWSCEILLGGCEHGCEHLCTCPVTHALHPNNFSCVARAPATSAPSHQIQCKSGFEPSQDGTSCVDVDECAEEEDSCTEEGDECVNTDGGHECKCMSGFEEVDGACVNASICLLCEHMNCSRVSGEFRCVCRDGYRVSPRDPTRCEQHCSERVCRAVCHRDPNLEARDMQQCTCPNGYIVDLRNRTADCVDIDECEQQEMCDHLCENTFGSYSCACHRGFRLERGDRCVPLEEEEGEEENHPPHPPNESPQTLRPVLPSYIKTGSVLGITVFLVLCAAVLGCLVRTMTRRCGRLDLRHPDLDIFYLQQVTTETYKRLSFDKQSKSDMRL</sequence>
<comment type="subcellular location">
    <subcellularLocation>
        <location evidence="1">Membrane</location>
        <topology evidence="1">Single-pass type I membrane protein</topology>
    </subcellularLocation>
</comment>
<feature type="domain" description="EGF-like" evidence="18">
    <location>
        <begin position="365"/>
        <end position="403"/>
    </location>
</feature>
<keyword evidence="11 14" id="KW-1015">Disulfide bond</keyword>
<evidence type="ECO:0000256" key="9">
    <source>
        <dbReference type="ARBA" id="ARBA00022989"/>
    </source>
</evidence>
<feature type="transmembrane region" description="Helical" evidence="16">
    <location>
        <begin position="438"/>
        <end position="458"/>
    </location>
</feature>
<evidence type="ECO:0000256" key="8">
    <source>
        <dbReference type="ARBA" id="ARBA00022974"/>
    </source>
</evidence>
<comment type="function">
    <text evidence="12">Endothelial cell receptor that plays a critical role in regulating several physiological processes including hemostasis, coagulation, fibrinolysis, inflammation, and angiogenesis. Acts as a cofactor for thrombin activation of protein C/PROC on the surface of vascular endothelial cells leading to initiation of the activated protein C anticoagulant pathway. Also accelerates the activation of the plasma carboxypeptidase B2/CPB2, which catalyzes removal of C-terminal basic amino acids from its substrates including kinins or anaphylatoxins leading to fibrinolysis inhibition. Plays critical protective roles in changing the cleavage specificity of protease-activated receptor 1/PAR1, inhibiting endothelial cell permeability and inflammation. Suppresses inflammation distinctly from its anticoagulant cofactor activity by sequestering HMGB1 thereby preventing it from engaging cellular receptors such as RAGE and contributing to the inflammatory response.</text>
</comment>
<evidence type="ECO:0000256" key="16">
    <source>
        <dbReference type="SAM" id="Phobius"/>
    </source>
</evidence>
<dbReference type="GO" id="GO:0004888">
    <property type="term" value="F:transmembrane signaling receptor activity"/>
    <property type="evidence" value="ECO:0007669"/>
    <property type="project" value="InterPro"/>
</dbReference>
<dbReference type="PROSITE" id="PS00010">
    <property type="entry name" value="ASX_HYDROXYL"/>
    <property type="match status" value="1"/>
</dbReference>
<dbReference type="SMART" id="SM00181">
    <property type="entry name" value="EGF"/>
    <property type="match status" value="4"/>
</dbReference>
<dbReference type="EMBL" id="HADW01002202">
    <property type="protein sequence ID" value="SBP03602.1"/>
    <property type="molecule type" value="Transcribed_RNA"/>
</dbReference>
<keyword evidence="10 16" id="KW-0472">Membrane</keyword>
<keyword evidence="3 14" id="KW-0245">EGF-like domain</keyword>
<dbReference type="InterPro" id="IPR001881">
    <property type="entry name" value="EGF-like_Ca-bd_dom"/>
</dbReference>
<dbReference type="CDD" id="cd00054">
    <property type="entry name" value="EGF_CA"/>
    <property type="match status" value="2"/>
</dbReference>
<evidence type="ECO:0000256" key="15">
    <source>
        <dbReference type="SAM" id="MobiDB-lite"/>
    </source>
</evidence>
<proteinExistence type="predicted"/>
<dbReference type="GO" id="GO:0005509">
    <property type="term" value="F:calcium ion binding"/>
    <property type="evidence" value="ECO:0007669"/>
    <property type="project" value="InterPro"/>
</dbReference>
<evidence type="ECO:0000256" key="14">
    <source>
        <dbReference type="PROSITE-ProRule" id="PRU00076"/>
    </source>
</evidence>
<evidence type="ECO:0000256" key="2">
    <source>
        <dbReference type="ARBA" id="ARBA00019822"/>
    </source>
</evidence>
<evidence type="ECO:0000256" key="12">
    <source>
        <dbReference type="ARBA" id="ARBA00045242"/>
    </source>
</evidence>
<dbReference type="InterPro" id="IPR049883">
    <property type="entry name" value="NOTCH1_EGF-like"/>
</dbReference>
<keyword evidence="8" id="KW-0325">Glycoprotein</keyword>
<feature type="region of interest" description="Disordered" evidence="15">
    <location>
        <begin position="405"/>
        <end position="428"/>
    </location>
</feature>
<evidence type="ECO:0000313" key="19">
    <source>
        <dbReference type="EMBL" id="SBP03602.1"/>
    </source>
</evidence>